<name>A0A1F4V406_UNCKA</name>
<evidence type="ECO:0000313" key="2">
    <source>
        <dbReference type="Proteomes" id="UP000177371"/>
    </source>
</evidence>
<evidence type="ECO:0000313" key="1">
    <source>
        <dbReference type="EMBL" id="OGC51931.1"/>
    </source>
</evidence>
<proteinExistence type="predicted"/>
<reference evidence="1 2" key="1">
    <citation type="journal article" date="2016" name="Nat. Commun.">
        <title>Thousands of microbial genomes shed light on interconnected biogeochemical processes in an aquifer system.</title>
        <authorList>
            <person name="Anantharaman K."/>
            <person name="Brown C.T."/>
            <person name="Hug L.A."/>
            <person name="Sharon I."/>
            <person name="Castelle C.J."/>
            <person name="Probst A.J."/>
            <person name="Thomas B.C."/>
            <person name="Singh A."/>
            <person name="Wilkins M.J."/>
            <person name="Karaoz U."/>
            <person name="Brodie E.L."/>
            <person name="Williams K.H."/>
            <person name="Hubbard S.S."/>
            <person name="Banfield J.F."/>
        </authorList>
    </citation>
    <scope>NUCLEOTIDE SEQUENCE [LARGE SCALE GENOMIC DNA]</scope>
</reference>
<dbReference type="AlphaFoldDB" id="A0A1F4V406"/>
<comment type="caution">
    <text evidence="1">The sequence shown here is derived from an EMBL/GenBank/DDBJ whole genome shotgun (WGS) entry which is preliminary data.</text>
</comment>
<protein>
    <submittedName>
        <fullName evidence="1">Uncharacterized protein</fullName>
    </submittedName>
</protein>
<gene>
    <name evidence="1" type="ORF">A2W32_01440</name>
</gene>
<organism evidence="1 2">
    <name type="scientific">candidate division WWE3 bacterium RBG_16_37_10</name>
    <dbReference type="NCBI Taxonomy" id="1802610"/>
    <lineage>
        <taxon>Bacteria</taxon>
        <taxon>Katanobacteria</taxon>
    </lineage>
</organism>
<dbReference type="Proteomes" id="UP000177371">
    <property type="component" value="Unassembled WGS sequence"/>
</dbReference>
<dbReference type="EMBL" id="MEUT01000008">
    <property type="protein sequence ID" value="OGC51931.1"/>
    <property type="molecule type" value="Genomic_DNA"/>
</dbReference>
<sequence>MATTDYVRYGFDGKKVVIPQDIETDGLMGSLSVAHEIGRLRHKEYIEIQVDIYDKLKRLGLMEEVDISEYIKMCLDIYRLDIELEKEG</sequence>
<accession>A0A1F4V406</accession>